<evidence type="ECO:0000259" key="14">
    <source>
        <dbReference type="Pfam" id="PF09699"/>
    </source>
</evidence>
<evidence type="ECO:0000256" key="6">
    <source>
        <dbReference type="ARBA" id="ARBA00022617"/>
    </source>
</evidence>
<evidence type="ECO:0000256" key="3">
    <source>
        <dbReference type="ARBA" id="ARBA00009288"/>
    </source>
</evidence>
<comment type="similarity">
    <text evidence="3">Belongs to the cytochrome c-552 family.</text>
</comment>
<keyword evidence="7" id="KW-0479">Metal-binding</keyword>
<dbReference type="InterPro" id="IPR036280">
    <property type="entry name" value="Multihaem_cyt_sf"/>
</dbReference>
<keyword evidence="10" id="KW-0249">Electron transport</keyword>
<evidence type="ECO:0000313" key="16">
    <source>
        <dbReference type="EMBL" id="MBW8192532.1"/>
    </source>
</evidence>
<dbReference type="Gene3D" id="1.10.1130.10">
    <property type="entry name" value="Flavocytochrome C3, Chain A"/>
    <property type="match status" value="1"/>
</dbReference>
<comment type="catalytic activity">
    <reaction evidence="13">
        <text>6 Fe(III)-[cytochrome c] + NH4(+) + 2 H2O = 6 Fe(II)-[cytochrome c] + nitrite + 8 H(+)</text>
        <dbReference type="Rhea" id="RHEA:13089"/>
        <dbReference type="Rhea" id="RHEA-COMP:10350"/>
        <dbReference type="Rhea" id="RHEA-COMP:14399"/>
        <dbReference type="ChEBI" id="CHEBI:15377"/>
        <dbReference type="ChEBI" id="CHEBI:15378"/>
        <dbReference type="ChEBI" id="CHEBI:16301"/>
        <dbReference type="ChEBI" id="CHEBI:28938"/>
        <dbReference type="ChEBI" id="CHEBI:29033"/>
        <dbReference type="ChEBI" id="CHEBI:29034"/>
        <dbReference type="EC" id="1.7.2.2"/>
    </reaction>
</comment>
<comment type="subcellular location">
    <subcellularLocation>
        <location evidence="2">Periplasm</location>
    </subcellularLocation>
</comment>
<evidence type="ECO:0000256" key="9">
    <source>
        <dbReference type="ARBA" id="ARBA00022837"/>
    </source>
</evidence>
<organism evidence="16 17">
    <name type="scientific">Neiella holothuriorum</name>
    <dbReference type="NCBI Taxonomy" id="2870530"/>
    <lineage>
        <taxon>Bacteria</taxon>
        <taxon>Pseudomonadati</taxon>
        <taxon>Pseudomonadota</taxon>
        <taxon>Gammaproteobacteria</taxon>
        <taxon>Alteromonadales</taxon>
        <taxon>Echinimonadaceae</taxon>
        <taxon>Neiella</taxon>
    </lineage>
</organism>
<dbReference type="Proteomes" id="UP001166251">
    <property type="component" value="Unassembled WGS sequence"/>
</dbReference>
<feature type="domain" description="Tetrahaem cytochrome" evidence="15">
    <location>
        <begin position="42"/>
        <end position="133"/>
    </location>
</feature>
<dbReference type="EC" id="1.7.2.2" evidence="4"/>
<accession>A0ABS7ELG8</accession>
<keyword evidence="9" id="KW-0106">Calcium</keyword>
<evidence type="ECO:0000256" key="12">
    <source>
        <dbReference type="ARBA" id="ARBA00023004"/>
    </source>
</evidence>
<dbReference type="Gene3D" id="3.90.10.10">
    <property type="entry name" value="Cytochrome C3"/>
    <property type="match status" value="1"/>
</dbReference>
<sequence length="456" mass="50653">MKKLLWPIWILLTLAIGGYYAFVIFASDDKAELLIGEATHGHYQIEMACDSCHTEAFGGTEILQNACTSCHADELEDAHDSHPKKKFTDPREAYRLEIIDARYCVSCHTEHQAEQTRAMGVTLPDDYCWHCHQEVGEERESHKDLPFDSCASAGCHNFHDNRALFEDFLVNNANQPWLLEENGVSPSLDIRNAAKLYANREVAIDPQQDAQYMANHPTETEHWQDTAHANAGISCTGCHAPTGEAQTPTDENWITKPGIEVCASCHQPEFDGFSSGKHGMRLAAGALSADGTAAAISPADVQSHLDFDPNNLHLQQGCNSCHQPHQYDTTFAATEACLTCHQDEHSLAFEGSPHGELWQQAQAGDIAVEQAVSCASCHMPRVAKKKRGEQVVSVQHNQNYYLRPNEKMIRPVCMQCHSLEFSIDALADPDLIRTNFADKPGIHIKSIDWALKRANQ</sequence>
<keyword evidence="5" id="KW-0813">Transport</keyword>
<gene>
    <name evidence="16" type="ORF">K0504_15945</name>
</gene>
<comment type="cofactor">
    <cofactor evidence="1">
        <name>heme c</name>
        <dbReference type="ChEBI" id="CHEBI:61717"/>
    </cofactor>
</comment>
<proteinExistence type="inferred from homology"/>
<dbReference type="Gene3D" id="1.10.780.10">
    <property type="entry name" value="Hydroxylamine Oxidoreductase, Chain A, domain 1"/>
    <property type="match status" value="1"/>
</dbReference>
<evidence type="ECO:0000256" key="8">
    <source>
        <dbReference type="ARBA" id="ARBA00022729"/>
    </source>
</evidence>
<comment type="caution">
    <text evidence="16">The sequence shown here is derived from an EMBL/GenBank/DDBJ whole genome shotgun (WGS) entry which is preliminary data.</text>
</comment>
<evidence type="ECO:0000259" key="15">
    <source>
        <dbReference type="Pfam" id="PF14537"/>
    </source>
</evidence>
<dbReference type="SUPFAM" id="SSF48695">
    <property type="entry name" value="Multiheme cytochromes"/>
    <property type="match status" value="1"/>
</dbReference>
<dbReference type="InterPro" id="IPR012286">
    <property type="entry name" value="Tetrahaem_cytochrome"/>
</dbReference>
<evidence type="ECO:0000256" key="7">
    <source>
        <dbReference type="ARBA" id="ARBA00022723"/>
    </source>
</evidence>
<evidence type="ECO:0000256" key="4">
    <source>
        <dbReference type="ARBA" id="ARBA00011887"/>
    </source>
</evidence>
<evidence type="ECO:0000256" key="13">
    <source>
        <dbReference type="ARBA" id="ARBA00049131"/>
    </source>
</evidence>
<evidence type="ECO:0000256" key="11">
    <source>
        <dbReference type="ARBA" id="ARBA00023002"/>
    </source>
</evidence>
<evidence type="ECO:0000256" key="2">
    <source>
        <dbReference type="ARBA" id="ARBA00004418"/>
    </source>
</evidence>
<keyword evidence="11" id="KW-0560">Oxidoreductase</keyword>
<dbReference type="InterPro" id="IPR010177">
    <property type="entry name" value="Paired_CXXCH_1"/>
</dbReference>
<evidence type="ECO:0000256" key="1">
    <source>
        <dbReference type="ARBA" id="ARBA00001926"/>
    </source>
</evidence>
<evidence type="ECO:0000256" key="5">
    <source>
        <dbReference type="ARBA" id="ARBA00022448"/>
    </source>
</evidence>
<evidence type="ECO:0000256" key="10">
    <source>
        <dbReference type="ARBA" id="ARBA00022982"/>
    </source>
</evidence>
<dbReference type="EMBL" id="JAHZSS010000024">
    <property type="protein sequence ID" value="MBW8192532.1"/>
    <property type="molecule type" value="Genomic_DNA"/>
</dbReference>
<keyword evidence="17" id="KW-1185">Reference proteome</keyword>
<reference evidence="16" key="1">
    <citation type="submission" date="2021-07" db="EMBL/GenBank/DDBJ databases">
        <title>Neiella marina sp. nov., isolated from the intestinal content of sea cucumber Apostichopus japonicus.</title>
        <authorList>
            <person name="Bai X."/>
        </authorList>
    </citation>
    <scope>NUCLEOTIDE SEQUENCE</scope>
    <source>
        <strain evidence="16">126</strain>
    </source>
</reference>
<evidence type="ECO:0000313" key="17">
    <source>
        <dbReference type="Proteomes" id="UP001166251"/>
    </source>
</evidence>
<keyword evidence="8" id="KW-0732">Signal</keyword>
<name>A0ABS7ELG8_9GAMM</name>
<keyword evidence="6" id="KW-0349">Heme</keyword>
<dbReference type="PANTHER" id="PTHR30633">
    <property type="entry name" value="CYTOCHROME C-552 RESPIRATORY NITRITE REDUCTASE"/>
    <property type="match status" value="1"/>
</dbReference>
<dbReference type="Pfam" id="PF09699">
    <property type="entry name" value="Paired_CXXCH_1"/>
    <property type="match status" value="1"/>
</dbReference>
<protein>
    <recommendedName>
        <fullName evidence="4">nitrite reductase (cytochrome; ammonia-forming)</fullName>
        <ecNumber evidence="4">1.7.2.2</ecNumber>
    </recommendedName>
</protein>
<dbReference type="Pfam" id="PF14537">
    <property type="entry name" value="Cytochrom_c3_2"/>
    <property type="match status" value="1"/>
</dbReference>
<dbReference type="InterPro" id="IPR003321">
    <property type="entry name" value="Cyt_c552"/>
</dbReference>
<feature type="domain" description="Doubled CXXCH motif" evidence="14">
    <location>
        <begin position="231"/>
        <end position="268"/>
    </location>
</feature>
<keyword evidence="12" id="KW-0408">Iron</keyword>
<dbReference type="PANTHER" id="PTHR30633:SF0">
    <property type="entry name" value="CYTOCHROME C-552"/>
    <property type="match status" value="1"/>
</dbReference>